<gene>
    <name evidence="8" type="ORF">C0Z18_08165</name>
</gene>
<reference evidence="8 9" key="1">
    <citation type="submission" date="2018-01" db="EMBL/GenBank/DDBJ databases">
        <title>Whole genome analyses suggest that Burkholderia sensu lato contains two further novel genera in the rhizoxinica-symbiotica group Mycetohabitans gen. nov., and Trinickia gen. nov.: implications for the evolution of diazotrophy and nodulation in the Burkholderiaceae.</title>
        <authorList>
            <person name="Estrada-de los Santos P."/>
            <person name="Palmer M."/>
            <person name="Chavez-Ramirez B."/>
            <person name="Beukes C."/>
            <person name="Steenkamp E.T."/>
            <person name="Hirsch A.M."/>
            <person name="Manyaka P."/>
            <person name="Maluk M."/>
            <person name="Lafos M."/>
            <person name="Crook M."/>
            <person name="Gross E."/>
            <person name="Simon M.F."/>
            <person name="Bueno dos Reis Junior F."/>
            <person name="Poole P.S."/>
            <person name="Venter S.N."/>
            <person name="James E.K."/>
        </authorList>
    </citation>
    <scope>NUCLEOTIDE SEQUENCE [LARGE SCALE GENOMIC DNA]</scope>
    <source>
        <strain evidence="8 9">GIMN1.004</strain>
    </source>
</reference>
<dbReference type="EMBL" id="PNYA01000006">
    <property type="protein sequence ID" value="PMS21316.1"/>
    <property type="molecule type" value="Genomic_DNA"/>
</dbReference>
<keyword evidence="9" id="KW-1185">Reference proteome</keyword>
<evidence type="ECO:0000256" key="5">
    <source>
        <dbReference type="ARBA" id="ARBA00023136"/>
    </source>
</evidence>
<feature type="transmembrane region" description="Helical" evidence="6">
    <location>
        <begin position="124"/>
        <end position="144"/>
    </location>
</feature>
<dbReference type="PANTHER" id="PTHR34820:SF4">
    <property type="entry name" value="INNER MEMBRANE PROTEIN YEBZ"/>
    <property type="match status" value="1"/>
</dbReference>
<dbReference type="Proteomes" id="UP000235616">
    <property type="component" value="Unassembled WGS sequence"/>
</dbReference>
<keyword evidence="5 6" id="KW-0472">Membrane</keyword>
<dbReference type="InterPro" id="IPR008457">
    <property type="entry name" value="Cu-R_CopD_dom"/>
</dbReference>
<dbReference type="GO" id="GO:0005886">
    <property type="term" value="C:plasma membrane"/>
    <property type="evidence" value="ECO:0007669"/>
    <property type="project" value="UniProtKB-SubCell"/>
</dbReference>
<feature type="transmembrane region" description="Helical" evidence="6">
    <location>
        <begin position="234"/>
        <end position="255"/>
    </location>
</feature>
<feature type="transmembrane region" description="Helical" evidence="6">
    <location>
        <begin position="89"/>
        <end position="112"/>
    </location>
</feature>
<keyword evidence="4 6" id="KW-1133">Transmembrane helix</keyword>
<keyword evidence="3 6" id="KW-0812">Transmembrane</keyword>
<feature type="transmembrane region" description="Helical" evidence="6">
    <location>
        <begin position="156"/>
        <end position="181"/>
    </location>
</feature>
<keyword evidence="2" id="KW-1003">Cell membrane</keyword>
<evidence type="ECO:0000313" key="9">
    <source>
        <dbReference type="Proteomes" id="UP000235616"/>
    </source>
</evidence>
<evidence type="ECO:0000259" key="7">
    <source>
        <dbReference type="Pfam" id="PF05425"/>
    </source>
</evidence>
<protein>
    <submittedName>
        <fullName evidence="8">Copper resistance protein CopD</fullName>
    </submittedName>
</protein>
<evidence type="ECO:0000313" key="8">
    <source>
        <dbReference type="EMBL" id="PMS21316.1"/>
    </source>
</evidence>
<sequence length="305" mass="30971">MNMTGLSLGQVALAALMDIAYAFAIGSALLERWLALEGQPARAALERARASLVAACFALVLADGLWLVYQSAEMSGLPLLPALGKIPVVLGATQIGHAWCVAFGGALLALAAALTGRGGRLGEAVFVFAALVVALGKACLGHAADDGPWSAAVAVQALHLAATGVWGGIALAGGLTVLPALESSTTRGVLIRVAGRLSHLAGWALAVVIATGLFNAQRGLGGALAPLSESGWGHVLTLKGALVMLAVLLGALNRTSALPRLRKTASTVDAHTFRNVLHLEALVMIGVFIVAAVLAHMAPGYTSLH</sequence>
<feature type="transmembrane region" description="Helical" evidence="6">
    <location>
        <begin position="193"/>
        <end position="214"/>
    </location>
</feature>
<organism evidence="8 9">
    <name type="scientific">Trinickia dabaoshanensis</name>
    <dbReference type="NCBI Taxonomy" id="564714"/>
    <lineage>
        <taxon>Bacteria</taxon>
        <taxon>Pseudomonadati</taxon>
        <taxon>Pseudomonadota</taxon>
        <taxon>Betaproteobacteria</taxon>
        <taxon>Burkholderiales</taxon>
        <taxon>Burkholderiaceae</taxon>
        <taxon>Trinickia</taxon>
    </lineage>
</organism>
<evidence type="ECO:0000256" key="6">
    <source>
        <dbReference type="SAM" id="Phobius"/>
    </source>
</evidence>
<feature type="transmembrane region" description="Helical" evidence="6">
    <location>
        <begin position="276"/>
        <end position="298"/>
    </location>
</feature>
<comment type="subcellular location">
    <subcellularLocation>
        <location evidence="1">Cell membrane</location>
        <topology evidence="1">Multi-pass membrane protein</topology>
    </subcellularLocation>
</comment>
<dbReference type="AlphaFoldDB" id="A0A2N7VVY7"/>
<dbReference type="RefSeq" id="WP_102645055.1">
    <property type="nucleotide sequence ID" value="NZ_PNYA01000006.1"/>
</dbReference>
<dbReference type="GO" id="GO:0006825">
    <property type="term" value="P:copper ion transport"/>
    <property type="evidence" value="ECO:0007669"/>
    <property type="project" value="InterPro"/>
</dbReference>
<comment type="caution">
    <text evidence="8">The sequence shown here is derived from an EMBL/GenBank/DDBJ whole genome shotgun (WGS) entry which is preliminary data.</text>
</comment>
<feature type="domain" description="Copper resistance protein D" evidence="7">
    <location>
        <begin position="192"/>
        <end position="294"/>
    </location>
</feature>
<evidence type="ECO:0000256" key="3">
    <source>
        <dbReference type="ARBA" id="ARBA00022692"/>
    </source>
</evidence>
<evidence type="ECO:0000256" key="1">
    <source>
        <dbReference type="ARBA" id="ARBA00004651"/>
    </source>
</evidence>
<dbReference type="InterPro" id="IPR032694">
    <property type="entry name" value="CopC/D"/>
</dbReference>
<evidence type="ECO:0000256" key="2">
    <source>
        <dbReference type="ARBA" id="ARBA00022475"/>
    </source>
</evidence>
<dbReference type="Pfam" id="PF05425">
    <property type="entry name" value="CopD"/>
    <property type="match status" value="1"/>
</dbReference>
<name>A0A2N7VVY7_9BURK</name>
<accession>A0A2N7VVY7</accession>
<feature type="transmembrane region" description="Helical" evidence="6">
    <location>
        <begin position="50"/>
        <end position="69"/>
    </location>
</feature>
<evidence type="ECO:0000256" key="4">
    <source>
        <dbReference type="ARBA" id="ARBA00022989"/>
    </source>
</evidence>
<dbReference type="PANTHER" id="PTHR34820">
    <property type="entry name" value="INNER MEMBRANE PROTEIN YEBZ"/>
    <property type="match status" value="1"/>
</dbReference>
<feature type="transmembrane region" description="Helical" evidence="6">
    <location>
        <begin position="12"/>
        <end position="30"/>
    </location>
</feature>
<dbReference type="OrthoDB" id="9035255at2"/>
<proteinExistence type="predicted"/>